<name>I0I4X2_CALAS</name>
<evidence type="ECO:0000259" key="2">
    <source>
        <dbReference type="PROSITE" id="PS51781"/>
    </source>
</evidence>
<accession>I0I4X2</accession>
<dbReference type="EMBL" id="AP012337">
    <property type="protein sequence ID" value="BAM00310.1"/>
    <property type="molecule type" value="Genomic_DNA"/>
</dbReference>
<sequence length="419" mass="44247">MKAYRLLVQSGRRNKLWAMFLLVGAILWGGAQAWAADGTPTYRQTIPPPPTATPTPQPPTPTPRPPRPTPRPETNQTNQTNQGSAPVVLPTQATPSSPQARATLTATVNVVTLNVRQGPGTTFAVIGRLTRGTEVTLVARNQSADWLKMCCIPDTKTQGWVSAQFLTPRYSEEELAILPIEDGAAPLQPPTDALTGTVSVPVLNVRAEPSVDAEILGKFASETIVYLLGRNAEGDWWLVCCLPDATNGWVAARFVRANASEAELTALPVLNSRDGADLLPSSPLSTTLIGLTVQPVLQAIQGEPATLTFNVVNLGDANAVGLEFSFELPAGLRFVSASATDGGEVKEEMGENGASVIVATWPELAVGGSAIVNVNVIAESELPDGAVLDGAAVVQARNAEWTFTSVLVGLPPAEPPDFW</sequence>
<dbReference type="AlphaFoldDB" id="I0I4X2"/>
<dbReference type="HOGENOM" id="CLU_655039_0_0_0"/>
<organism evidence="3 4">
    <name type="scientific">Caldilinea aerophila (strain DSM 14535 / JCM 11387 / NBRC 104270 / STL-6-O1)</name>
    <dbReference type="NCBI Taxonomy" id="926550"/>
    <lineage>
        <taxon>Bacteria</taxon>
        <taxon>Bacillati</taxon>
        <taxon>Chloroflexota</taxon>
        <taxon>Caldilineae</taxon>
        <taxon>Caldilineales</taxon>
        <taxon>Caldilineaceae</taxon>
        <taxon>Caldilinea</taxon>
    </lineage>
</organism>
<dbReference type="RefSeq" id="WP_014433544.1">
    <property type="nucleotide sequence ID" value="NC_017079.1"/>
</dbReference>
<dbReference type="InterPro" id="IPR047589">
    <property type="entry name" value="DUF11_rpt"/>
</dbReference>
<dbReference type="NCBIfam" id="TIGR01451">
    <property type="entry name" value="B_ant_repeat"/>
    <property type="match status" value="1"/>
</dbReference>
<dbReference type="OrthoDB" id="163971at2"/>
<keyword evidence="4" id="KW-1185">Reference proteome</keyword>
<evidence type="ECO:0000313" key="3">
    <source>
        <dbReference type="EMBL" id="BAM00310.1"/>
    </source>
</evidence>
<feature type="domain" description="SH3b" evidence="2">
    <location>
        <begin position="103"/>
        <end position="170"/>
    </location>
</feature>
<feature type="region of interest" description="Disordered" evidence="1">
    <location>
        <begin position="39"/>
        <end position="100"/>
    </location>
</feature>
<proteinExistence type="predicted"/>
<evidence type="ECO:0000313" key="4">
    <source>
        <dbReference type="Proteomes" id="UP000007880"/>
    </source>
</evidence>
<dbReference type="PROSITE" id="PS51781">
    <property type="entry name" value="SH3B"/>
    <property type="match status" value="2"/>
</dbReference>
<dbReference type="Pfam" id="PF01345">
    <property type="entry name" value="DUF11"/>
    <property type="match status" value="1"/>
</dbReference>
<dbReference type="InterPro" id="IPR052354">
    <property type="entry name" value="Cell_Wall_Dynamics_Protein"/>
</dbReference>
<dbReference type="InterPro" id="IPR003646">
    <property type="entry name" value="SH3-like_bac-type"/>
</dbReference>
<evidence type="ECO:0000256" key="1">
    <source>
        <dbReference type="SAM" id="MobiDB-lite"/>
    </source>
</evidence>
<gene>
    <name evidence="3" type="ordered locus">CLDAP_22700</name>
</gene>
<dbReference type="PANTHER" id="PTHR34408:SF1">
    <property type="entry name" value="GLYCOSYL HYDROLASE FAMILY 19 DOMAIN-CONTAINING PROTEIN HI_1415"/>
    <property type="match status" value="1"/>
</dbReference>
<dbReference type="STRING" id="926550.CLDAP_22700"/>
<feature type="compositionally biased region" description="Low complexity" evidence="1">
    <location>
        <begin position="72"/>
        <end position="82"/>
    </location>
</feature>
<feature type="domain" description="SH3b" evidence="2">
    <location>
        <begin position="193"/>
        <end position="259"/>
    </location>
</feature>
<protein>
    <submittedName>
        <fullName evidence="3">Putative N-acetylmuramoyl-L-alanine amidase</fullName>
    </submittedName>
</protein>
<feature type="compositionally biased region" description="Pro residues" evidence="1">
    <location>
        <begin position="46"/>
        <end position="71"/>
    </location>
</feature>
<dbReference type="InterPro" id="IPR001434">
    <property type="entry name" value="OmcB-like_DUF11"/>
</dbReference>
<dbReference type="Pfam" id="PF08239">
    <property type="entry name" value="SH3_3"/>
    <property type="match status" value="2"/>
</dbReference>
<dbReference type="PANTHER" id="PTHR34408">
    <property type="entry name" value="FAMILY PROTEIN, PUTATIVE-RELATED"/>
    <property type="match status" value="1"/>
</dbReference>
<feature type="compositionally biased region" description="Polar residues" evidence="1">
    <location>
        <begin position="91"/>
        <end position="100"/>
    </location>
</feature>
<dbReference type="KEGG" id="cap:CLDAP_22700"/>
<dbReference type="Proteomes" id="UP000007880">
    <property type="component" value="Chromosome"/>
</dbReference>
<dbReference type="Gene3D" id="2.30.30.40">
    <property type="entry name" value="SH3 Domains"/>
    <property type="match status" value="2"/>
</dbReference>
<dbReference type="PATRIC" id="fig|926550.5.peg.2499"/>
<dbReference type="eggNOG" id="COG4991">
    <property type="taxonomic scope" value="Bacteria"/>
</dbReference>
<reference evidence="3 4" key="1">
    <citation type="submission" date="2012-02" db="EMBL/GenBank/DDBJ databases">
        <title>Complete genome sequence of Caldilinea aerophila DSM 14535 (= NBRC 102666).</title>
        <authorList>
            <person name="Oguchi A."/>
            <person name="Hosoyama A."/>
            <person name="Sekine M."/>
            <person name="Fukai R."/>
            <person name="Kato Y."/>
            <person name="Nakamura S."/>
            <person name="Hanada S."/>
            <person name="Yamazaki S."/>
            <person name="Fujita N."/>
        </authorList>
    </citation>
    <scope>NUCLEOTIDE SEQUENCE [LARGE SCALE GENOMIC DNA]</scope>
    <source>
        <strain evidence="4">DSM 14535 / JCM 11387 / NBRC 104270 / STL-6-O1</strain>
    </source>
</reference>
<dbReference type="SMART" id="SM00287">
    <property type="entry name" value="SH3b"/>
    <property type="match status" value="2"/>
</dbReference>